<evidence type="ECO:0000256" key="7">
    <source>
        <dbReference type="ARBA" id="ARBA00023170"/>
    </source>
</evidence>
<proteinExistence type="inferred from homology"/>
<evidence type="ECO:0000313" key="11">
    <source>
        <dbReference type="EMBL" id="CDK12515.1"/>
    </source>
</evidence>
<dbReference type="AlphaFoldDB" id="W6MEP9"/>
<keyword evidence="6 9" id="KW-0472">Membrane</keyword>
<reference evidence="11" key="2">
    <citation type="submission" date="2014-02" db="EMBL/GenBank/DDBJ databases">
        <title>The hermit crab's nose antennal transcriptomics.</title>
        <authorList>
            <person name="Groh K.C."/>
            <person name="Vogel H."/>
            <person name="Stensmyr M.C."/>
            <person name="Grosse-Wilde E."/>
            <person name="Hansson B.S."/>
        </authorList>
    </citation>
    <scope>NUCLEOTIDE SEQUENCE</scope>
    <source>
        <tissue evidence="11">Antennules</tissue>
    </source>
</reference>
<evidence type="ECO:0000256" key="6">
    <source>
        <dbReference type="ARBA" id="ARBA00023136"/>
    </source>
</evidence>
<feature type="transmembrane region" description="Helical" evidence="9">
    <location>
        <begin position="7"/>
        <end position="31"/>
    </location>
</feature>
<organism evidence="11">
    <name type="scientific">Pagurus bernhardus</name>
    <name type="common">Common hermit crab</name>
    <name type="synonym">Eupagurus bernhardus</name>
    <dbReference type="NCBI Taxonomy" id="174397"/>
    <lineage>
        <taxon>Eukaryota</taxon>
        <taxon>Metazoa</taxon>
        <taxon>Ecdysozoa</taxon>
        <taxon>Arthropoda</taxon>
        <taxon>Crustacea</taxon>
        <taxon>Multicrustacea</taxon>
        <taxon>Malacostraca</taxon>
        <taxon>Eumalacostraca</taxon>
        <taxon>Eucarida</taxon>
        <taxon>Decapoda</taxon>
        <taxon>Pleocyemata</taxon>
        <taxon>Anomura</taxon>
        <taxon>Paguroidea</taxon>
        <taxon>Paguridae</taxon>
        <taxon>Pagurus</taxon>
    </lineage>
</organism>
<dbReference type="InterPro" id="IPR052192">
    <property type="entry name" value="Insect_Ionotropic_Sensory_Rcpt"/>
</dbReference>
<sequence>FLLPLTLEVWLGIGVSMVVIIILLAMTYSLIHDNKNRLTHLVSYTGTCLRITLQQDVTLEGGWRSWERVLVGLWMLSVVVVIESYSGNLMALLSVRHIPQPYQSLEDVLDAQDVKMIMVDNTAQQHFIRTADSGLFKGVGDLEDIGRLVFTTYDKLHEETTTLVKKGDHVIFNYNTMINDLLAVDYSHAGVCELYLSREGYLTSLAAHITQ</sequence>
<comment type="subcellular location">
    <subcellularLocation>
        <location evidence="1">Cell membrane</location>
        <topology evidence="1">Multi-pass membrane protein</topology>
    </subcellularLocation>
</comment>
<name>W6MEP9_PAGBR</name>
<keyword evidence="7" id="KW-0675">Receptor</keyword>
<feature type="non-terminal residue" evidence="11">
    <location>
        <position position="211"/>
    </location>
</feature>
<feature type="non-terminal residue" evidence="11">
    <location>
        <position position="1"/>
    </location>
</feature>
<reference evidence="11" key="1">
    <citation type="submission" date="2013-06" db="EMBL/GenBank/DDBJ databases">
        <authorList>
            <person name="Groh K."/>
        </authorList>
    </citation>
    <scope>NUCLEOTIDE SEQUENCE</scope>
    <source>
        <tissue evidence="11">Antennules</tissue>
    </source>
</reference>
<evidence type="ECO:0000256" key="5">
    <source>
        <dbReference type="ARBA" id="ARBA00022989"/>
    </source>
</evidence>
<evidence type="ECO:0000256" key="2">
    <source>
        <dbReference type="ARBA" id="ARBA00008685"/>
    </source>
</evidence>
<dbReference type="GO" id="GO:0005886">
    <property type="term" value="C:plasma membrane"/>
    <property type="evidence" value="ECO:0007669"/>
    <property type="project" value="UniProtKB-SubCell"/>
</dbReference>
<evidence type="ECO:0000256" key="3">
    <source>
        <dbReference type="ARBA" id="ARBA00022475"/>
    </source>
</evidence>
<dbReference type="GO" id="GO:0015276">
    <property type="term" value="F:ligand-gated monoatomic ion channel activity"/>
    <property type="evidence" value="ECO:0007669"/>
    <property type="project" value="InterPro"/>
</dbReference>
<evidence type="ECO:0000256" key="8">
    <source>
        <dbReference type="ARBA" id="ARBA00023180"/>
    </source>
</evidence>
<evidence type="ECO:0000256" key="9">
    <source>
        <dbReference type="SAM" id="Phobius"/>
    </source>
</evidence>
<dbReference type="Pfam" id="PF00060">
    <property type="entry name" value="Lig_chan"/>
    <property type="match status" value="1"/>
</dbReference>
<protein>
    <submittedName>
        <fullName evidence="11">IR1 protein</fullName>
    </submittedName>
</protein>
<feature type="domain" description="Ionotropic glutamate receptor C-terminal" evidence="10">
    <location>
        <begin position="7"/>
        <end position="125"/>
    </location>
</feature>
<keyword evidence="3" id="KW-1003">Cell membrane</keyword>
<accession>W6MEP9</accession>
<keyword evidence="8" id="KW-0325">Glycoprotein</keyword>
<dbReference type="GO" id="GO:0050906">
    <property type="term" value="P:detection of stimulus involved in sensory perception"/>
    <property type="evidence" value="ECO:0007669"/>
    <property type="project" value="UniProtKB-ARBA"/>
</dbReference>
<comment type="similarity">
    <text evidence="2">Belongs to the glutamate-gated ion channel (TC 1.A.10.1) family.</text>
</comment>
<dbReference type="PANTHER" id="PTHR42643:SF24">
    <property type="entry name" value="IONOTROPIC RECEPTOR 60A"/>
    <property type="match status" value="1"/>
</dbReference>
<evidence type="ECO:0000256" key="4">
    <source>
        <dbReference type="ARBA" id="ARBA00022692"/>
    </source>
</evidence>
<dbReference type="EMBL" id="HABX01000071">
    <property type="protein sequence ID" value="CDK12515.1"/>
    <property type="molecule type" value="Transcribed_RNA"/>
</dbReference>
<gene>
    <name evidence="11" type="primary">IR1</name>
</gene>
<feature type="transmembrane region" description="Helical" evidence="9">
    <location>
        <begin position="73"/>
        <end position="95"/>
    </location>
</feature>
<keyword evidence="5 9" id="KW-1133">Transmembrane helix</keyword>
<keyword evidence="4 9" id="KW-0812">Transmembrane</keyword>
<dbReference type="Gene3D" id="1.10.287.70">
    <property type="match status" value="1"/>
</dbReference>
<evidence type="ECO:0000259" key="10">
    <source>
        <dbReference type="Pfam" id="PF00060"/>
    </source>
</evidence>
<dbReference type="InterPro" id="IPR001320">
    <property type="entry name" value="Iontro_rcpt_C"/>
</dbReference>
<dbReference type="PANTHER" id="PTHR42643">
    <property type="entry name" value="IONOTROPIC RECEPTOR 20A-RELATED"/>
    <property type="match status" value="1"/>
</dbReference>
<evidence type="ECO:0000256" key="1">
    <source>
        <dbReference type="ARBA" id="ARBA00004651"/>
    </source>
</evidence>